<dbReference type="Pfam" id="PF02545">
    <property type="entry name" value="Maf"/>
    <property type="match status" value="1"/>
</dbReference>
<dbReference type="EC" id="3.6.1.9" evidence="4"/>
<dbReference type="OrthoDB" id="9813962at2"/>
<comment type="similarity">
    <text evidence="4">Belongs to the Maf family.</text>
</comment>
<dbReference type="RefSeq" id="WP_102844321.1">
    <property type="nucleotide sequence ID" value="NZ_PDZR01000016.1"/>
</dbReference>
<dbReference type="GO" id="GO:0047429">
    <property type="term" value="F:nucleoside triphosphate diphosphatase activity"/>
    <property type="evidence" value="ECO:0007669"/>
    <property type="project" value="UniProtKB-EC"/>
</dbReference>
<protein>
    <recommendedName>
        <fullName evidence="4">Nucleoside triphosphate pyrophosphatase</fullName>
        <ecNumber evidence="4">3.6.1.9</ecNumber>
    </recommendedName>
    <alternativeName>
        <fullName evidence="4">Nucleotide pyrophosphatase</fullName>
        <shortName evidence="4">Nucleotide PPase</shortName>
    </alternativeName>
</protein>
<dbReference type="GO" id="GO:0009117">
    <property type="term" value="P:nucleotide metabolic process"/>
    <property type="evidence" value="ECO:0007669"/>
    <property type="project" value="UniProtKB-KW"/>
</dbReference>
<dbReference type="GO" id="GO:0005737">
    <property type="term" value="C:cytoplasm"/>
    <property type="evidence" value="ECO:0007669"/>
    <property type="project" value="UniProtKB-SubCell"/>
</dbReference>
<name>A0A2J7TF44_METSI</name>
<comment type="function">
    <text evidence="4">Nucleoside triphosphate pyrophosphatase. May have a dual role in cell division arrest and in preventing the incorporation of modified nucleotides into cellular nucleic acids.</text>
</comment>
<dbReference type="InterPro" id="IPR003697">
    <property type="entry name" value="Maf-like"/>
</dbReference>
<comment type="subcellular location">
    <subcellularLocation>
        <location evidence="4">Cytoplasm</location>
    </subcellularLocation>
</comment>
<keyword evidence="3 4" id="KW-0546">Nucleotide metabolism</keyword>
<dbReference type="InterPro" id="IPR029001">
    <property type="entry name" value="ITPase-like_fam"/>
</dbReference>
<feature type="active site" description="Proton acceptor" evidence="4">
    <location>
        <position position="82"/>
    </location>
</feature>
<evidence type="ECO:0000256" key="3">
    <source>
        <dbReference type="ARBA" id="ARBA00023080"/>
    </source>
</evidence>
<comment type="caution">
    <text evidence="5">The sequence shown here is derived from an EMBL/GenBank/DDBJ whole genome shotgun (WGS) entry which is preliminary data.</text>
</comment>
<dbReference type="Proteomes" id="UP000236286">
    <property type="component" value="Unassembled WGS sequence"/>
</dbReference>
<keyword evidence="2 4" id="KW-0378">Hydrolase</keyword>
<comment type="caution">
    <text evidence="4">Lacks conserved residue(s) required for the propagation of feature annotation.</text>
</comment>
<evidence type="ECO:0000256" key="1">
    <source>
        <dbReference type="ARBA" id="ARBA00001968"/>
    </source>
</evidence>
<dbReference type="HAMAP" id="MF_00528">
    <property type="entry name" value="Maf"/>
    <property type="match status" value="1"/>
</dbReference>
<comment type="catalytic activity">
    <reaction evidence="4">
        <text>a 2'-deoxyribonucleoside 5'-triphosphate + H2O = a 2'-deoxyribonucleoside 5'-phosphate + diphosphate + H(+)</text>
        <dbReference type="Rhea" id="RHEA:44644"/>
        <dbReference type="ChEBI" id="CHEBI:15377"/>
        <dbReference type="ChEBI" id="CHEBI:15378"/>
        <dbReference type="ChEBI" id="CHEBI:33019"/>
        <dbReference type="ChEBI" id="CHEBI:61560"/>
        <dbReference type="ChEBI" id="CHEBI:65317"/>
        <dbReference type="EC" id="3.6.1.9"/>
    </reaction>
</comment>
<reference evidence="5 6" key="1">
    <citation type="submission" date="2017-10" db="EMBL/GenBank/DDBJ databases">
        <title>Genome announcement of Methylocella silvestris TVC from permafrost.</title>
        <authorList>
            <person name="Wang J."/>
            <person name="Geng K."/>
            <person name="Ul-Haque F."/>
            <person name="Crombie A.T."/>
            <person name="Street L.E."/>
            <person name="Wookey P.A."/>
            <person name="Murrell J.C."/>
            <person name="Pratscher J."/>
        </authorList>
    </citation>
    <scope>NUCLEOTIDE SEQUENCE [LARGE SCALE GENOMIC DNA]</scope>
    <source>
        <strain evidence="5 6">TVC</strain>
    </source>
</reference>
<organism evidence="5 6">
    <name type="scientific">Methylocella silvestris</name>
    <dbReference type="NCBI Taxonomy" id="199596"/>
    <lineage>
        <taxon>Bacteria</taxon>
        <taxon>Pseudomonadati</taxon>
        <taxon>Pseudomonadota</taxon>
        <taxon>Alphaproteobacteria</taxon>
        <taxon>Hyphomicrobiales</taxon>
        <taxon>Beijerinckiaceae</taxon>
        <taxon>Methylocella</taxon>
    </lineage>
</organism>
<dbReference type="PIRSF" id="PIRSF006305">
    <property type="entry name" value="Maf"/>
    <property type="match status" value="1"/>
</dbReference>
<dbReference type="AlphaFoldDB" id="A0A2J7TF44"/>
<accession>A0A2J7TF44</accession>
<dbReference type="PANTHER" id="PTHR43213">
    <property type="entry name" value="BIFUNCTIONAL DTTP/UTP PYROPHOSPHATASE/METHYLTRANSFERASE PROTEIN-RELATED"/>
    <property type="match status" value="1"/>
</dbReference>
<dbReference type="Gene3D" id="3.90.950.10">
    <property type="match status" value="1"/>
</dbReference>
<proteinExistence type="inferred from homology"/>
<evidence type="ECO:0000313" key="6">
    <source>
        <dbReference type="Proteomes" id="UP000236286"/>
    </source>
</evidence>
<dbReference type="PANTHER" id="PTHR43213:SF5">
    <property type="entry name" value="BIFUNCTIONAL DTTP_UTP PYROPHOSPHATASE_METHYLTRANSFERASE PROTEIN-RELATED"/>
    <property type="match status" value="1"/>
</dbReference>
<comment type="cofactor">
    <cofactor evidence="1 4">
        <name>a divalent metal cation</name>
        <dbReference type="ChEBI" id="CHEBI:60240"/>
    </cofactor>
</comment>
<comment type="catalytic activity">
    <reaction evidence="4">
        <text>a ribonucleoside 5'-triphosphate + H2O = a ribonucleoside 5'-phosphate + diphosphate + H(+)</text>
        <dbReference type="Rhea" id="RHEA:23996"/>
        <dbReference type="ChEBI" id="CHEBI:15377"/>
        <dbReference type="ChEBI" id="CHEBI:15378"/>
        <dbReference type="ChEBI" id="CHEBI:33019"/>
        <dbReference type="ChEBI" id="CHEBI:58043"/>
        <dbReference type="ChEBI" id="CHEBI:61557"/>
        <dbReference type="EC" id="3.6.1.9"/>
    </reaction>
</comment>
<evidence type="ECO:0000313" key="5">
    <source>
        <dbReference type="EMBL" id="PNG25394.1"/>
    </source>
</evidence>
<sequence length="205" mass="21537">MNGLWLGDAPLLLASKSASRAALLRAAGIPFEARDAALDERAVEAPLLRVGAGADKIARMLAREKALAVAVREPGRLTLGADQTLGCRGRLFTKAEDRAGAAATLNALSGQTHELHSALCIARDQKILFEAAPVARMTMRALSPGFITAYLDATGEGALGSVGAYQVEGLGMQLFERIEEDFSVIMGLPLLPLLAFLRKAGLVAS</sequence>
<dbReference type="SUPFAM" id="SSF52972">
    <property type="entry name" value="ITPase-like"/>
    <property type="match status" value="1"/>
</dbReference>
<dbReference type="EMBL" id="PDZR01000016">
    <property type="protein sequence ID" value="PNG25394.1"/>
    <property type="molecule type" value="Genomic_DNA"/>
</dbReference>
<evidence type="ECO:0000256" key="4">
    <source>
        <dbReference type="HAMAP-Rule" id="MF_00528"/>
    </source>
</evidence>
<evidence type="ECO:0000256" key="2">
    <source>
        <dbReference type="ARBA" id="ARBA00022801"/>
    </source>
</evidence>
<keyword evidence="4" id="KW-0963">Cytoplasm</keyword>
<gene>
    <name evidence="5" type="ORF">CR492_13785</name>
</gene>